<evidence type="ECO:0000313" key="2">
    <source>
        <dbReference type="EMBL" id="MBU2689333.1"/>
    </source>
</evidence>
<evidence type="ECO:0000256" key="1">
    <source>
        <dbReference type="SAM" id="SignalP"/>
    </source>
</evidence>
<organism evidence="2 3">
    <name type="scientific">Eiseniibacteriota bacterium</name>
    <dbReference type="NCBI Taxonomy" id="2212470"/>
    <lineage>
        <taxon>Bacteria</taxon>
        <taxon>Candidatus Eiseniibacteriota</taxon>
    </lineage>
</organism>
<dbReference type="Proteomes" id="UP000777784">
    <property type="component" value="Unassembled WGS sequence"/>
</dbReference>
<proteinExistence type="predicted"/>
<sequence>MKTTIYILSVLLLLSTKSGAQNGGFAGLTAATDLRIVPQAYSPLLIDPGLTMRSGVENITTIHRGIALSEDALLGIHWFSESNMAGKIGGISGRTAKYLLLDLPLDYFSIVLGHEYYGHGARYRELNIDGIHYGFSMPPPYGLGGGEASIDGALPISLHEDLVIWAGGLEVQSLIGRNLSMRWMLTDEINYREASLYFWSWQIMFTYIQDTEEDLFDGTRDNDLRAYTRIINAGAVYTDPDTIIMTVKDLKSKTKINVANPFLYYSLFSILKVYMWDGNSSGGISTLKLGGIDYLPSLRAGLTPFGIEYHLENYLRHRNTVSLIDFRIGDQTFHDSWGGLGVFIQNIYEPKPFSFDMHVDIWNQPEIQLRSNPTAHRGGGMGGAFSVRGHYNLSDSKHPLSAALEIGYKSIGFLEGYNLDASPILLIGLALALR</sequence>
<keyword evidence="1" id="KW-0732">Signal</keyword>
<feature type="chain" id="PRO_5037370981" description="DUF5723 domain-containing protein" evidence="1">
    <location>
        <begin position="21"/>
        <end position="434"/>
    </location>
</feature>
<accession>A0A948WAT2</accession>
<dbReference type="AlphaFoldDB" id="A0A948WAT2"/>
<comment type="caution">
    <text evidence="2">The sequence shown here is derived from an EMBL/GenBank/DDBJ whole genome shotgun (WGS) entry which is preliminary data.</text>
</comment>
<reference evidence="2" key="1">
    <citation type="submission" date="2021-05" db="EMBL/GenBank/DDBJ databases">
        <title>Energy efficiency and biological interactions define the core microbiome of deep oligotrophic groundwater.</title>
        <authorList>
            <person name="Mehrshad M."/>
            <person name="Lopez-Fernandez M."/>
            <person name="Bell E."/>
            <person name="Bernier-Latmani R."/>
            <person name="Bertilsson S."/>
            <person name="Dopson M."/>
        </authorList>
    </citation>
    <scope>NUCLEOTIDE SEQUENCE</scope>
    <source>
        <strain evidence="2">Modern_marine.mb.64</strain>
    </source>
</reference>
<evidence type="ECO:0000313" key="3">
    <source>
        <dbReference type="Proteomes" id="UP000777784"/>
    </source>
</evidence>
<evidence type="ECO:0008006" key="4">
    <source>
        <dbReference type="Google" id="ProtNLM"/>
    </source>
</evidence>
<feature type="signal peptide" evidence="1">
    <location>
        <begin position="1"/>
        <end position="20"/>
    </location>
</feature>
<dbReference type="EMBL" id="JAHJDP010000002">
    <property type="protein sequence ID" value="MBU2689333.1"/>
    <property type="molecule type" value="Genomic_DNA"/>
</dbReference>
<name>A0A948WAT2_UNCEI</name>
<protein>
    <recommendedName>
        <fullName evidence="4">DUF5723 domain-containing protein</fullName>
    </recommendedName>
</protein>
<gene>
    <name evidence="2" type="ORF">KJ970_00265</name>
</gene>